<accession>A0A2S9QJE7</accession>
<comment type="caution">
    <text evidence="2">The sequence shown here is derived from an EMBL/GenBank/DDBJ whole genome shotgun (WGS) entry which is preliminary data.</text>
</comment>
<name>A0A2S9QJE7_9HYPH</name>
<keyword evidence="1" id="KW-0472">Membrane</keyword>
<gene>
    <name evidence="2" type="ORF">C5L14_02560</name>
</gene>
<feature type="transmembrane region" description="Helical" evidence="1">
    <location>
        <begin position="14"/>
        <end position="31"/>
    </location>
</feature>
<feature type="transmembrane region" description="Helical" evidence="1">
    <location>
        <begin position="37"/>
        <end position="58"/>
    </location>
</feature>
<evidence type="ECO:0000256" key="1">
    <source>
        <dbReference type="SAM" id="Phobius"/>
    </source>
</evidence>
<dbReference type="Proteomes" id="UP000237682">
    <property type="component" value="Unassembled WGS sequence"/>
</dbReference>
<sequence>MERQATDFGRIRRLLLWLNLIIMLFPPIHLAMARGSIGLAMLFFMGSGLFLVVSLTYLHRASPDRDEE</sequence>
<evidence type="ECO:0000313" key="2">
    <source>
        <dbReference type="EMBL" id="PRH89474.1"/>
    </source>
</evidence>
<proteinExistence type="predicted"/>
<evidence type="ECO:0000313" key="3">
    <source>
        <dbReference type="Proteomes" id="UP000237682"/>
    </source>
</evidence>
<protein>
    <submittedName>
        <fullName evidence="2">Uncharacterized protein</fullName>
    </submittedName>
</protein>
<reference evidence="2 3" key="1">
    <citation type="submission" date="2018-02" db="EMBL/GenBank/DDBJ databases">
        <title>Whole genome sequencing of endophytic bacterium.</title>
        <authorList>
            <person name="Eedara R."/>
            <person name="Podile A.R."/>
        </authorList>
    </citation>
    <scope>NUCLEOTIDE SEQUENCE [LARGE SCALE GENOMIC DNA]</scope>
    <source>
        <strain evidence="2 3">RP1T</strain>
    </source>
</reference>
<keyword evidence="1" id="KW-1133">Transmembrane helix</keyword>
<dbReference type="RefSeq" id="WP_105860437.1">
    <property type="nucleotide sequence ID" value="NZ_PUEJ01000001.1"/>
</dbReference>
<dbReference type="AlphaFoldDB" id="A0A2S9QJE7"/>
<organism evidence="2 3">
    <name type="scientific">Labrys okinawensis</name>
    <dbReference type="NCBI Taxonomy" id="346911"/>
    <lineage>
        <taxon>Bacteria</taxon>
        <taxon>Pseudomonadati</taxon>
        <taxon>Pseudomonadota</taxon>
        <taxon>Alphaproteobacteria</taxon>
        <taxon>Hyphomicrobiales</taxon>
        <taxon>Xanthobacteraceae</taxon>
        <taxon>Labrys</taxon>
    </lineage>
</organism>
<dbReference type="EMBL" id="PUEJ01000001">
    <property type="protein sequence ID" value="PRH89474.1"/>
    <property type="molecule type" value="Genomic_DNA"/>
</dbReference>
<keyword evidence="1" id="KW-0812">Transmembrane</keyword>
<keyword evidence="3" id="KW-1185">Reference proteome</keyword>
<dbReference type="OrthoDB" id="8451651at2"/>